<evidence type="ECO:0000313" key="1">
    <source>
        <dbReference type="EMBL" id="OWQ54369.1"/>
    </source>
</evidence>
<protein>
    <submittedName>
        <fullName evidence="1">Uncharacterized protein</fullName>
    </submittedName>
</protein>
<reference evidence="1 2" key="1">
    <citation type="submission" date="2017-06" db="EMBL/GenBank/DDBJ databases">
        <authorList>
            <person name="Kim H.J."/>
            <person name="Triplett B.A."/>
        </authorList>
    </citation>
    <scope>NUCLEOTIDE SEQUENCE [LARGE SCALE GENOMIC DNA]</scope>
    <source>
        <strain evidence="1 2">13146</strain>
    </source>
</reference>
<accession>A0A246HNR0</accession>
<organism evidence="1 2">
    <name type="scientific">Stenotrophomonas maltophilia</name>
    <name type="common">Pseudomonas maltophilia</name>
    <name type="synonym">Xanthomonas maltophilia</name>
    <dbReference type="NCBI Taxonomy" id="40324"/>
    <lineage>
        <taxon>Bacteria</taxon>
        <taxon>Pseudomonadati</taxon>
        <taxon>Pseudomonadota</taxon>
        <taxon>Gammaproteobacteria</taxon>
        <taxon>Lysobacterales</taxon>
        <taxon>Lysobacteraceae</taxon>
        <taxon>Stenotrophomonas</taxon>
        <taxon>Stenotrophomonas maltophilia group</taxon>
    </lineage>
</organism>
<dbReference type="AlphaFoldDB" id="A0A246HNR0"/>
<comment type="caution">
    <text evidence="1">The sequence shown here is derived from an EMBL/GenBank/DDBJ whole genome shotgun (WGS) entry which is preliminary data.</text>
</comment>
<gene>
    <name evidence="1" type="ORF">CEE60_08205</name>
</gene>
<dbReference type="OrthoDB" id="1299654at2"/>
<name>A0A246HNR0_STEMA</name>
<proteinExistence type="predicted"/>
<evidence type="ECO:0000313" key="2">
    <source>
        <dbReference type="Proteomes" id="UP000198157"/>
    </source>
</evidence>
<dbReference type="EMBL" id="NIVS01000019">
    <property type="protein sequence ID" value="OWQ54369.1"/>
    <property type="molecule type" value="Genomic_DNA"/>
</dbReference>
<dbReference type="Proteomes" id="UP000198157">
    <property type="component" value="Unassembled WGS sequence"/>
</dbReference>
<sequence>MPCSAAPQAPPAGVDDALTRVASVAEAASSRQVAQMLWGVPLDAPVVVHDRGSGTSWRRNGVAGTALPVVLRSDQPPANTCITIDGAPAVLLLLPLPAELDGLATLLWHEQWHCVQAALGLPAAEGDTAHLDNEAGRTALRLEMRALAQALSTRDERQARQHAAAALGFRALRSDAAAAGTRALDEEAKVERNEGLAEYTGRRIAAAAHEGDAVSAAVDALAKADASQSFVRSAAYATGPAYGMLLDRWSPPWRSGLPARSALPALLADALGGPGIAKGDAGYGADEVRAEERERATVRERRSAGYRERFLGNDAVRLELRKPSVSFDPRSLFPLDDAGTVYTPLTVRDEWGELTAAAGALLSKDWALLSVGGGAVEGEGARWSGPGWTLVLSAGWRLGRDAGGWRVTKALEASVGDRAGDDE</sequence>